<name>A0A0J6VB46_9HYPH</name>
<dbReference type="Pfam" id="PF04966">
    <property type="entry name" value="OprB"/>
    <property type="match status" value="1"/>
</dbReference>
<feature type="chain" id="PRO_5007228373" evidence="2">
    <location>
        <begin position="33"/>
        <end position="482"/>
    </location>
</feature>
<proteinExistence type="inferred from homology"/>
<evidence type="ECO:0000256" key="1">
    <source>
        <dbReference type="ARBA" id="ARBA00008769"/>
    </source>
</evidence>
<dbReference type="AlphaFoldDB" id="A0A0J6VB46"/>
<dbReference type="GO" id="GO:0016020">
    <property type="term" value="C:membrane"/>
    <property type="evidence" value="ECO:0007669"/>
    <property type="project" value="InterPro"/>
</dbReference>
<evidence type="ECO:0000256" key="2">
    <source>
        <dbReference type="RuleBase" id="RU363072"/>
    </source>
</evidence>
<dbReference type="GO" id="GO:0015288">
    <property type="term" value="F:porin activity"/>
    <property type="evidence" value="ECO:0007669"/>
    <property type="project" value="InterPro"/>
</dbReference>
<sequence>MKRIFRATRVPACLRLALPAACLALGPAPGLAQIASPAGELLDATEPRTDPRIARRAEDAGRSGPLAAWATETAAQGLTFDATAYSFYSANPTLGLRPGQQSHAAYLVLSMSADLERIAGLAGGTINATQSVFGLVHNLGMADAIGDSVAGYQPAYNPYPTRLSLLTYQQRLLDDRLVLEIGRTHPDRYYALPPCGTINTCYQSLLALNAGWTSSLYAVWGANATYRLSPSAYVQAGVFSVNPDTNRLSGFEWGSERIAGASVMTEVGIQTDYATSLYPGRVSLTGFVNTADHEDSIRTIAGLTSGLEGDPATFRKSGTSGVVLTTSQTVWRADGGADAGARNPTALTLYSGTGLALDASVSVRFNSFAGLLLTGPDRDRPDDTYGFKLRWQRLNPAFAAFLGEANRVSGGTGQPYPRDKLVVEANARFELGHGVGFEPVLQYVVNADSFYEPYSARRAKDGVFVGASLVVPLGTMLGLATE</sequence>
<organism evidence="3 4">
    <name type="scientific">Methylobacterium variabile</name>
    <dbReference type="NCBI Taxonomy" id="298794"/>
    <lineage>
        <taxon>Bacteria</taxon>
        <taxon>Pseudomonadati</taxon>
        <taxon>Pseudomonadota</taxon>
        <taxon>Alphaproteobacteria</taxon>
        <taxon>Hyphomicrobiales</taxon>
        <taxon>Methylobacteriaceae</taxon>
        <taxon>Methylobacterium</taxon>
    </lineage>
</organism>
<evidence type="ECO:0000313" key="4">
    <source>
        <dbReference type="Proteomes" id="UP000035955"/>
    </source>
</evidence>
<feature type="signal peptide" evidence="2">
    <location>
        <begin position="1"/>
        <end position="32"/>
    </location>
</feature>
<evidence type="ECO:0000313" key="3">
    <source>
        <dbReference type="EMBL" id="KMO36236.1"/>
    </source>
</evidence>
<keyword evidence="4" id="KW-1185">Reference proteome</keyword>
<accession>A0A0J6VB46</accession>
<dbReference type="InterPro" id="IPR052932">
    <property type="entry name" value="OprB_Porin"/>
</dbReference>
<comment type="similarity">
    <text evidence="1 2">Belongs to the OprB family.</text>
</comment>
<dbReference type="Gene3D" id="2.40.160.180">
    <property type="entry name" value="Carbohydrate-selective porin OprB"/>
    <property type="match status" value="1"/>
</dbReference>
<protein>
    <submittedName>
        <fullName evidence="3">Porin</fullName>
    </submittedName>
</protein>
<dbReference type="InterPro" id="IPR038673">
    <property type="entry name" value="OprB_sf"/>
</dbReference>
<dbReference type="PATRIC" id="fig|298794.3.peg.132"/>
<dbReference type="PANTHER" id="PTHR37944:SF1">
    <property type="entry name" value="PORIN B"/>
    <property type="match status" value="1"/>
</dbReference>
<dbReference type="OrthoDB" id="7972153at2"/>
<dbReference type="InterPro" id="IPR007049">
    <property type="entry name" value="Carb-sel_porin_OprB"/>
</dbReference>
<gene>
    <name evidence="3" type="ORF">VQ02_15695</name>
</gene>
<dbReference type="PANTHER" id="PTHR37944">
    <property type="entry name" value="PORIN B"/>
    <property type="match status" value="1"/>
</dbReference>
<dbReference type="Proteomes" id="UP000035955">
    <property type="component" value="Unassembled WGS sequence"/>
</dbReference>
<dbReference type="EMBL" id="LABY01000102">
    <property type="protein sequence ID" value="KMO36236.1"/>
    <property type="molecule type" value="Genomic_DNA"/>
</dbReference>
<dbReference type="GO" id="GO:0008643">
    <property type="term" value="P:carbohydrate transport"/>
    <property type="evidence" value="ECO:0007669"/>
    <property type="project" value="InterPro"/>
</dbReference>
<comment type="caution">
    <text evidence="3">The sequence shown here is derived from an EMBL/GenBank/DDBJ whole genome shotgun (WGS) entry which is preliminary data.</text>
</comment>
<dbReference type="RefSeq" id="WP_048445132.1">
    <property type="nucleotide sequence ID" value="NZ_LABY01000102.1"/>
</dbReference>
<reference evidence="3 4" key="1">
    <citation type="submission" date="2015-03" db="EMBL/GenBank/DDBJ databases">
        <title>Genome sequencing of Methylobacterium variabile DSM 16961.</title>
        <authorList>
            <person name="Chaudhry V."/>
            <person name="Patil P.B."/>
        </authorList>
    </citation>
    <scope>NUCLEOTIDE SEQUENCE [LARGE SCALE GENOMIC DNA]</scope>
    <source>
        <strain evidence="3 4">DSM 16961</strain>
    </source>
</reference>
<keyword evidence="2" id="KW-0732">Signal</keyword>